<dbReference type="AlphaFoldDB" id="A0A087W0S2"/>
<name>A0A087W0S2_ECHMU</name>
<evidence type="ECO:0000256" key="2">
    <source>
        <dbReference type="ARBA" id="ARBA00020330"/>
    </source>
</evidence>
<dbReference type="Pfam" id="PF14913">
    <property type="entry name" value="DPCD"/>
    <property type="match status" value="1"/>
</dbReference>
<evidence type="ECO:0000313" key="4">
    <source>
        <dbReference type="Proteomes" id="UP000017246"/>
    </source>
</evidence>
<dbReference type="eggNOG" id="ENOG502QUNA">
    <property type="taxonomic scope" value="Eukaryota"/>
</dbReference>
<organism evidence="3 4">
    <name type="scientific">Echinococcus multilocularis</name>
    <name type="common">Fox tapeworm</name>
    <dbReference type="NCBI Taxonomy" id="6211"/>
    <lineage>
        <taxon>Eukaryota</taxon>
        <taxon>Metazoa</taxon>
        <taxon>Spiralia</taxon>
        <taxon>Lophotrochozoa</taxon>
        <taxon>Platyhelminthes</taxon>
        <taxon>Cestoda</taxon>
        <taxon>Eucestoda</taxon>
        <taxon>Cyclophyllidea</taxon>
        <taxon>Taeniidae</taxon>
        <taxon>Echinococcus</taxon>
    </lineage>
</organism>
<reference evidence="3" key="1">
    <citation type="journal article" date="2013" name="Nature">
        <title>The genomes of four tapeworm species reveal adaptations to parasitism.</title>
        <authorList>
            <person name="Tsai I.J."/>
            <person name="Zarowiecki M."/>
            <person name="Holroyd N."/>
            <person name="Garciarrubio A."/>
            <person name="Sanchez-Flores A."/>
            <person name="Brooks K.L."/>
            <person name="Tracey A."/>
            <person name="Bobes R.J."/>
            <person name="Fragoso G."/>
            <person name="Sciutto E."/>
            <person name="Aslett M."/>
            <person name="Beasley H."/>
            <person name="Bennett H.M."/>
            <person name="Cai J."/>
            <person name="Camicia F."/>
            <person name="Clark R."/>
            <person name="Cucher M."/>
            <person name="De Silva N."/>
            <person name="Day T.A."/>
            <person name="Deplazes P."/>
            <person name="Estrada K."/>
            <person name="Fernandez C."/>
            <person name="Holland P.W."/>
            <person name="Hou J."/>
            <person name="Hu S."/>
            <person name="Huckvale T."/>
            <person name="Hung S.S."/>
            <person name="Kamenetzky L."/>
            <person name="Keane J.A."/>
            <person name="Kiss F."/>
            <person name="Koziol U."/>
            <person name="Lambert O."/>
            <person name="Liu K."/>
            <person name="Luo X."/>
            <person name="Luo Y."/>
            <person name="Macchiaroli N."/>
            <person name="Nichol S."/>
            <person name="Paps J."/>
            <person name="Parkinson J."/>
            <person name="Pouchkina-Stantcheva N."/>
            <person name="Riddiford N."/>
            <person name="Rosenzvit M."/>
            <person name="Salinas G."/>
            <person name="Wasmuth J.D."/>
            <person name="Zamanian M."/>
            <person name="Zheng Y."/>
            <person name="Cai X."/>
            <person name="Soberon X."/>
            <person name="Olson P.D."/>
            <person name="Laclette J.P."/>
            <person name="Brehm K."/>
            <person name="Berriman M."/>
            <person name="Garciarrubio A."/>
            <person name="Bobes R.J."/>
            <person name="Fragoso G."/>
            <person name="Sanchez-Flores A."/>
            <person name="Estrada K."/>
            <person name="Cevallos M.A."/>
            <person name="Morett E."/>
            <person name="Gonzalez V."/>
            <person name="Portillo T."/>
            <person name="Ochoa-Leyva A."/>
            <person name="Jose M.V."/>
            <person name="Sciutto E."/>
            <person name="Landa A."/>
            <person name="Jimenez L."/>
            <person name="Valdes V."/>
            <person name="Carrero J.C."/>
            <person name="Larralde C."/>
            <person name="Morales-Montor J."/>
            <person name="Limon-Lason J."/>
            <person name="Soberon X."/>
            <person name="Laclette J.P."/>
        </authorList>
    </citation>
    <scope>NUCLEOTIDE SEQUENCE [LARGE SCALE GENOMIC DNA]</scope>
</reference>
<accession>A0A087W0S2</accession>
<dbReference type="EMBL" id="LN902844">
    <property type="protein sequence ID" value="CDI98097.1"/>
    <property type="molecule type" value="Genomic_DNA"/>
</dbReference>
<gene>
    <name evidence="3" type="ORF">EmuJ_000192400</name>
</gene>
<protein>
    <recommendedName>
        <fullName evidence="2">Protein DPCD</fullName>
    </recommendedName>
</protein>
<dbReference type="PANTHER" id="PTHR31921:SF1">
    <property type="entry name" value="PROTEIN DPCD"/>
    <property type="match status" value="1"/>
</dbReference>
<dbReference type="PANTHER" id="PTHR31921">
    <property type="entry name" value="PROTEIN DPCD"/>
    <property type="match status" value="1"/>
</dbReference>
<dbReference type="STRING" id="6211.A0A087W0S2"/>
<evidence type="ECO:0000256" key="1">
    <source>
        <dbReference type="ARBA" id="ARBA00010597"/>
    </source>
</evidence>
<keyword evidence="4" id="KW-1185">Reference proteome</keyword>
<evidence type="ECO:0000313" key="3">
    <source>
        <dbReference type="EMBL" id="CDI98097.1"/>
    </source>
</evidence>
<dbReference type="OMA" id="PILCEME"/>
<dbReference type="InterPro" id="IPR026224">
    <property type="entry name" value="DPCD"/>
</dbReference>
<proteinExistence type="inferred from homology"/>
<sequence>MQSCSFAMATSAWLNSVKEAKKTILVQDGRTKVHYSFPDGKELVEQYDNAEGTITERKWRLPTMLGGEGSWNYEIGQGTEIDPVELRESNINPLFCRCDTKRAFQWRIRNLPYPISTYLLSIEDANTTIVLRTTNKKYYKRFTIPDLERLGVRLDSSLLSKTHSSNTLVISYMKPEIYLQYEKELKKELAKTKPISGGDVPCVSM</sequence>
<comment type="similarity">
    <text evidence="1">Belongs to the DPCD family.</text>
</comment>
<reference evidence="3" key="2">
    <citation type="submission" date="2015-11" db="EMBL/GenBank/DDBJ databases">
        <authorList>
            <person name="Zhang Y."/>
            <person name="Guo Z."/>
        </authorList>
    </citation>
    <scope>NUCLEOTIDE SEQUENCE</scope>
</reference>
<dbReference type="PRINTS" id="PR02065">
    <property type="entry name" value="PROTEINDPCD"/>
</dbReference>
<dbReference type="OrthoDB" id="10256139at2759"/>
<dbReference type="Proteomes" id="UP000017246">
    <property type="component" value="Unassembled WGS sequence"/>
</dbReference>